<accession>A0A4C2E540</accession>
<comment type="caution">
    <text evidence="7">The sequence shown here is derived from an EMBL/GenBank/DDBJ whole genome shotgun (WGS) entry which is preliminary data.</text>
</comment>
<dbReference type="InterPro" id="IPR036028">
    <property type="entry name" value="SH3-like_dom_sf"/>
</dbReference>
<protein>
    <recommendedName>
        <fullName evidence="9">Bud site selection protein 5</fullName>
    </recommendedName>
</protein>
<evidence type="ECO:0000256" key="1">
    <source>
        <dbReference type="ARBA" id="ARBA00022443"/>
    </source>
</evidence>
<dbReference type="InterPro" id="IPR000651">
    <property type="entry name" value="Ras-like_Gua-exchang_fac_N"/>
</dbReference>
<evidence type="ECO:0008006" key="9">
    <source>
        <dbReference type="Google" id="ProtNLM"/>
    </source>
</evidence>
<proteinExistence type="predicted"/>
<evidence type="ECO:0000313" key="8">
    <source>
        <dbReference type="Proteomes" id="UP000301737"/>
    </source>
</evidence>
<evidence type="ECO:0000256" key="3">
    <source>
        <dbReference type="PROSITE-ProRule" id="PRU00168"/>
    </source>
</evidence>
<dbReference type="SUPFAM" id="SSF50044">
    <property type="entry name" value="SH3-domain"/>
    <property type="match status" value="1"/>
</dbReference>
<feature type="region of interest" description="Disordered" evidence="4">
    <location>
        <begin position="71"/>
        <end position="148"/>
    </location>
</feature>
<keyword evidence="2 3" id="KW-0344">Guanine-nucleotide releasing factor</keyword>
<feature type="region of interest" description="Disordered" evidence="4">
    <location>
        <begin position="1"/>
        <end position="48"/>
    </location>
</feature>
<dbReference type="Pfam" id="PF00617">
    <property type="entry name" value="RasGEF"/>
    <property type="match status" value="1"/>
</dbReference>
<dbReference type="SUPFAM" id="SSF48366">
    <property type="entry name" value="Ras GEF"/>
    <property type="match status" value="1"/>
</dbReference>
<dbReference type="PROSITE" id="PS50009">
    <property type="entry name" value="RASGEF_CAT"/>
    <property type="match status" value="1"/>
</dbReference>
<sequence length="1435" mass="165128">MASRLDIETQPLFMRDDPDYASPSARPFQFPRSPSNDSSTHSSLLDQVEESLHTVGDDMQPRQPERFTFLQDFNNDNTPVVKNNDNGQFLSDDAVTPRVDRGRYEEDDNEKQDERSMTENTYSGYDNPQRNVSSDNRNGTSEPFAGLGIDTVNGDVSVPSNVETAEATPIVSSRVSPVRAIRTSAIISGKANTSPFKEQNYFSEETSSRNVGKLNMNFLNDSKNYSKYSIISGETPTVPLSLRSNKYNEVKKINDDQEHVHDSEFEPETFDTDIAKWDTVEIPTTKVSQDTQSSVVNISRNNSNIQRKTTLRRNTELQLEDKDFAYLFIIAIHSFNAKTLDNSDDIAICLSFEKDDVAFVHIVDESGWGEVTLIRNKKRGWVPFNYFSDTVKFNRSQGGMNSENQLKNQIESRSPLQTLLSACAKFLLHPQDTPIPNSDELTFNFNHINTVKDGVKKILEQTKCVSRSDELVRQRPLVRKERKRLLADWYNLMIKADYHKYSSNPQNINTLVDLVYEVLEQAFLFFKVWTKEKTDFEKEKASKTNSEYKLKDAEKPAYMRNSPMHYLKEPPSAVGRLQEVYDLLFLYIGLILGRLDLIEHNSSGGEMLEILVHQIIILLRELLYTSKSCSSIIQEKFQYAYDDTLQRNLDPLLSLVSELVSCVKLLVVDILRENISKDMELLDKEDPYHHTDQGQRLISIISGMATLISNTVSGCNSYLRLIGDFQLSEDRKYLDLQEIKITPQKFISHCTEGLRKDIDGRTLNKAVQKHEANGSTEKSHKSIARFSTIRAGDGKKLGLTFEGGQFLQEIFQDRKPFDRDSKFAPFKLESGDENPDDLVDEINNKEAMHKQLMFNKEGALIGASFKALVYKLTDEIEKPDDFFVATFLLNFRSFGTALDLIEALISRFDFSDKSIRYEYFEKNGQYSSRASRMKNRRRLVCQVFHLWMGSYWNYSADYQYLPTLINFFNEGLSLFLPLDAKELLETAAKLSTLTPFSGEFRKSTRSRPQLRPISTHEARTCSIYSDISVTSASSHRSSASLDPQLLEDHELTRIPSQNRNSMSLPLPVLNYGTSSLISKRNIQDMERLLISYRLVTGYSTSTLNVHTSDFNPQDNTRLLIAEWNELVLSDLKVSQPLVHNDMNLLQLNALELAKQLTLIESQLFLEVEPFELLDGNYLPKKQYLGQSPNVSAILNFTNQLSNYVIECILYPKLPLKERISRLKSWLKVALATSYFRNFNSLAAIMTALQNHALTRLQDIWDEIDDKEFDLYKYLTRMVHPDKNFKVYRRKLKKYTENFGFGDSKSSKSSVPIVPFFNLFLQDLTFIHEGNTKLRDDIRFRPYTLINIDKYFKITKTINIVNFFQVDYENGSEEFDVMSSFFNIGNQLDQDSKNIKPIPLVQEFILYEFWRVNTLFTDNKDRGYQLSLNLKPRTFI</sequence>
<dbReference type="InterPro" id="IPR008937">
    <property type="entry name" value="Ras-like_GEF"/>
</dbReference>
<feature type="compositionally biased region" description="Polar residues" evidence="4">
    <location>
        <begin position="118"/>
        <end position="141"/>
    </location>
</feature>
<evidence type="ECO:0000256" key="2">
    <source>
        <dbReference type="ARBA" id="ARBA00022658"/>
    </source>
</evidence>
<dbReference type="CDD" id="cd06224">
    <property type="entry name" value="REM"/>
    <property type="match status" value="1"/>
</dbReference>
<dbReference type="InterPro" id="IPR023578">
    <property type="entry name" value="Ras_GEF_dom_sf"/>
</dbReference>
<dbReference type="EMBL" id="BIMX01000008">
    <property type="protein sequence ID" value="GCE99215.1"/>
    <property type="molecule type" value="Genomic_DNA"/>
</dbReference>
<dbReference type="GO" id="GO:0005085">
    <property type="term" value="F:guanyl-nucleotide exchange factor activity"/>
    <property type="evidence" value="ECO:0007669"/>
    <property type="project" value="UniProtKB-KW"/>
</dbReference>
<dbReference type="SMART" id="SM00229">
    <property type="entry name" value="RasGEFN"/>
    <property type="match status" value="1"/>
</dbReference>
<dbReference type="GO" id="GO:0005886">
    <property type="term" value="C:plasma membrane"/>
    <property type="evidence" value="ECO:0007669"/>
    <property type="project" value="TreeGrafter"/>
</dbReference>
<dbReference type="Proteomes" id="UP000301737">
    <property type="component" value="Unassembled WGS sequence"/>
</dbReference>
<keyword evidence="1" id="KW-0728">SH3 domain</keyword>
<dbReference type="InterPro" id="IPR036964">
    <property type="entry name" value="RASGEF_cat_dom_sf"/>
</dbReference>
<dbReference type="Gene3D" id="2.30.30.40">
    <property type="entry name" value="SH3 Domains"/>
    <property type="match status" value="1"/>
</dbReference>
<dbReference type="PANTHER" id="PTHR23113">
    <property type="entry name" value="GUANINE NUCLEOTIDE EXCHANGE FACTOR"/>
    <property type="match status" value="1"/>
</dbReference>
<dbReference type="SMART" id="SM00147">
    <property type="entry name" value="RasGEF"/>
    <property type="match status" value="1"/>
</dbReference>
<feature type="domain" description="N-terminal Ras-GEF" evidence="6">
    <location>
        <begin position="856"/>
        <end position="1001"/>
    </location>
</feature>
<name>A0A4C2E540_9SACH</name>
<organism evidence="7 8">
    <name type="scientific">Zygosaccharomyces mellis</name>
    <dbReference type="NCBI Taxonomy" id="42258"/>
    <lineage>
        <taxon>Eukaryota</taxon>
        <taxon>Fungi</taxon>
        <taxon>Dikarya</taxon>
        <taxon>Ascomycota</taxon>
        <taxon>Saccharomycotina</taxon>
        <taxon>Saccharomycetes</taxon>
        <taxon>Saccharomycetales</taxon>
        <taxon>Saccharomycetaceae</taxon>
        <taxon>Zygosaccharomyces</taxon>
    </lineage>
</organism>
<dbReference type="OrthoDB" id="546434at2759"/>
<feature type="domain" description="Ras-GEF" evidence="5">
    <location>
        <begin position="1148"/>
        <end position="1397"/>
    </location>
</feature>
<dbReference type="Pfam" id="PF00618">
    <property type="entry name" value="RasGEF_N"/>
    <property type="match status" value="1"/>
</dbReference>
<evidence type="ECO:0000313" key="7">
    <source>
        <dbReference type="EMBL" id="GCE99215.1"/>
    </source>
</evidence>
<dbReference type="InterPro" id="IPR001452">
    <property type="entry name" value="SH3_domain"/>
</dbReference>
<evidence type="ECO:0000259" key="5">
    <source>
        <dbReference type="PROSITE" id="PS50009"/>
    </source>
</evidence>
<keyword evidence="8" id="KW-1185">Reference proteome</keyword>
<feature type="compositionally biased region" description="Polar residues" evidence="4">
    <location>
        <begin position="32"/>
        <end position="45"/>
    </location>
</feature>
<feature type="compositionally biased region" description="Polar residues" evidence="4">
    <location>
        <begin position="71"/>
        <end position="89"/>
    </location>
</feature>
<evidence type="ECO:0000259" key="6">
    <source>
        <dbReference type="PROSITE" id="PS50212"/>
    </source>
</evidence>
<reference evidence="7 8" key="1">
    <citation type="submission" date="2019-01" db="EMBL/GenBank/DDBJ databases">
        <title>Draft Genome Sequencing of Zygosaccharomyces mellis Ca-7.</title>
        <authorList>
            <person name="Shiwa Y."/>
            <person name="Kanesaki Y."/>
            <person name="Ishige T."/>
            <person name="Mura K."/>
            <person name="Hori T."/>
            <person name="Tamura T."/>
        </authorList>
    </citation>
    <scope>NUCLEOTIDE SEQUENCE [LARGE SCALE GENOMIC DNA]</scope>
    <source>
        <strain evidence="7 8">Ca-7</strain>
    </source>
</reference>
<dbReference type="PANTHER" id="PTHR23113:SF354">
    <property type="entry name" value="BUD SITE SELECTION PROTEIN 5"/>
    <property type="match status" value="1"/>
</dbReference>
<dbReference type="InterPro" id="IPR001895">
    <property type="entry name" value="RASGEF_cat_dom"/>
</dbReference>
<dbReference type="Gene3D" id="1.10.840.10">
    <property type="entry name" value="Ras guanine-nucleotide exchange factors catalytic domain"/>
    <property type="match status" value="1"/>
</dbReference>
<dbReference type="PROSITE" id="PS50212">
    <property type="entry name" value="RASGEF_NTER"/>
    <property type="match status" value="1"/>
</dbReference>
<evidence type="ECO:0000256" key="4">
    <source>
        <dbReference type="SAM" id="MobiDB-lite"/>
    </source>
</evidence>
<dbReference type="Gene3D" id="1.20.870.10">
    <property type="entry name" value="Son of sevenless (SoS) protein Chain: S domain 1"/>
    <property type="match status" value="1"/>
</dbReference>
<dbReference type="GO" id="GO:0007265">
    <property type="term" value="P:Ras protein signal transduction"/>
    <property type="evidence" value="ECO:0007669"/>
    <property type="project" value="TreeGrafter"/>
</dbReference>
<dbReference type="SMART" id="SM00326">
    <property type="entry name" value="SH3"/>
    <property type="match status" value="1"/>
</dbReference>
<gene>
    <name evidence="7" type="ORF">ZYGM_003736</name>
</gene>